<dbReference type="Pfam" id="PF01585">
    <property type="entry name" value="G-patch"/>
    <property type="match status" value="1"/>
</dbReference>
<dbReference type="PANTHER" id="PTHR23149">
    <property type="entry name" value="G PATCH DOMAIN CONTAINING PROTEIN"/>
    <property type="match status" value="1"/>
</dbReference>
<feature type="compositionally biased region" description="Basic and acidic residues" evidence="2">
    <location>
        <begin position="436"/>
        <end position="446"/>
    </location>
</feature>
<protein>
    <recommendedName>
        <fullName evidence="1">G patch domain-containing protein 4</fullName>
    </recommendedName>
</protein>
<feature type="compositionally biased region" description="Basic and acidic residues" evidence="2">
    <location>
        <begin position="272"/>
        <end position="283"/>
    </location>
</feature>
<feature type="region of interest" description="Disordered" evidence="2">
    <location>
        <begin position="272"/>
        <end position="323"/>
    </location>
</feature>
<accession>A0A7M7LKK8</accession>
<dbReference type="PANTHER" id="PTHR23149:SF9">
    <property type="entry name" value="G PATCH DOMAIN-CONTAINING PROTEIN 4"/>
    <property type="match status" value="1"/>
</dbReference>
<dbReference type="Proteomes" id="UP000002358">
    <property type="component" value="Chromosome 5"/>
</dbReference>
<gene>
    <name evidence="4" type="primary">100679571</name>
</gene>
<dbReference type="PROSITE" id="PS50174">
    <property type="entry name" value="G_PATCH"/>
    <property type="match status" value="1"/>
</dbReference>
<dbReference type="InterPro" id="IPR050656">
    <property type="entry name" value="PINX1"/>
</dbReference>
<dbReference type="FunCoup" id="A0A7M7LKK8">
    <property type="interactions" value="245"/>
</dbReference>
<dbReference type="InParanoid" id="A0A7M7LKK8"/>
<dbReference type="OMA" id="ESHEDYQ"/>
<dbReference type="OrthoDB" id="10019757at2759"/>
<proteinExistence type="predicted"/>
<name>A0A7M7LKK8_NASVI</name>
<dbReference type="GO" id="GO:0005730">
    <property type="term" value="C:nucleolus"/>
    <property type="evidence" value="ECO:0007669"/>
    <property type="project" value="TreeGrafter"/>
</dbReference>
<evidence type="ECO:0000256" key="1">
    <source>
        <dbReference type="ARBA" id="ARBA00040365"/>
    </source>
</evidence>
<dbReference type="EnsemblMetazoa" id="XM_003425378">
    <property type="protein sequence ID" value="XP_003425426"/>
    <property type="gene ID" value="LOC100679571"/>
</dbReference>
<dbReference type="InterPro" id="IPR000467">
    <property type="entry name" value="G_patch_dom"/>
</dbReference>
<evidence type="ECO:0000259" key="3">
    <source>
        <dbReference type="PROSITE" id="PS50174"/>
    </source>
</evidence>
<feature type="region of interest" description="Disordered" evidence="2">
    <location>
        <begin position="423"/>
        <end position="446"/>
    </location>
</feature>
<feature type="compositionally biased region" description="Basic residues" evidence="2">
    <location>
        <begin position="284"/>
        <end position="297"/>
    </location>
</feature>
<sequence>MSDFAKAQLLKYGWTEGKGLGKNENGIAEALRPKLKFDTSGVGHKDLEFEWWESVYDKALKNIVLDKESDKVSIKVAKENAFNISSTKYGLDVSKKKHSLHYGKFLKTSTLQDGNLIKDSSCQPTEEEPTDIQSVTKMSDEELFKACGGRTAHKGARHGLTLNGKLARIAEQEKQFIAAGYLKSKVESSDKNETKLKRKKKKKRDIEMEHCIFEVKNEIIVEANDDCVVLSTTKSDNDYKPSKKTCKKVKRKIHNLSQQLTKSCMIEDDATKSEQETMEEKEPRKKCKSKKKKSKRKRDQEIAGNVINDIQLNNDTPMEPSTKKFKKHRSLLELTTSIVVDNNPSLNCVPNGDQTEPVKMHSKCKKEKGHHRSKDHKFSYCTKTEALRLNHKIKLKKSKTLKRKEKKTYGKLVESLLAVSLDADPSEETVTNNAKSSEKTKPRNIK</sequence>
<dbReference type="KEGG" id="nvi:100679571"/>
<keyword evidence="5" id="KW-1185">Reference proteome</keyword>
<dbReference type="GO" id="GO:0003676">
    <property type="term" value="F:nucleic acid binding"/>
    <property type="evidence" value="ECO:0007669"/>
    <property type="project" value="InterPro"/>
</dbReference>
<evidence type="ECO:0000256" key="2">
    <source>
        <dbReference type="SAM" id="MobiDB-lite"/>
    </source>
</evidence>
<feature type="domain" description="G-patch" evidence="3">
    <location>
        <begin position="1"/>
        <end position="47"/>
    </location>
</feature>
<evidence type="ECO:0000313" key="5">
    <source>
        <dbReference type="Proteomes" id="UP000002358"/>
    </source>
</evidence>
<dbReference type="SMART" id="SM00443">
    <property type="entry name" value="G_patch"/>
    <property type="match status" value="1"/>
</dbReference>
<reference evidence="4" key="1">
    <citation type="submission" date="2021-01" db="UniProtKB">
        <authorList>
            <consortium name="EnsemblMetazoa"/>
        </authorList>
    </citation>
    <scope>IDENTIFICATION</scope>
</reference>
<dbReference type="AlphaFoldDB" id="A0A7M7LKK8"/>
<evidence type="ECO:0000313" key="4">
    <source>
        <dbReference type="EnsemblMetazoa" id="XP_003425426"/>
    </source>
</evidence>
<organism evidence="4 5">
    <name type="scientific">Nasonia vitripennis</name>
    <name type="common">Parasitic wasp</name>
    <dbReference type="NCBI Taxonomy" id="7425"/>
    <lineage>
        <taxon>Eukaryota</taxon>
        <taxon>Metazoa</taxon>
        <taxon>Ecdysozoa</taxon>
        <taxon>Arthropoda</taxon>
        <taxon>Hexapoda</taxon>
        <taxon>Insecta</taxon>
        <taxon>Pterygota</taxon>
        <taxon>Neoptera</taxon>
        <taxon>Endopterygota</taxon>
        <taxon>Hymenoptera</taxon>
        <taxon>Apocrita</taxon>
        <taxon>Proctotrupomorpha</taxon>
        <taxon>Chalcidoidea</taxon>
        <taxon>Pteromalidae</taxon>
        <taxon>Pteromalinae</taxon>
        <taxon>Nasonia</taxon>
    </lineage>
</organism>